<reference evidence="1 2" key="1">
    <citation type="submission" date="2018-06" db="EMBL/GenBank/DDBJ databases">
        <title>Genomic Encyclopedia of Archaeal and Bacterial Type Strains, Phase II (KMG-II): from individual species to whole genera.</title>
        <authorList>
            <person name="Goeker M."/>
        </authorList>
    </citation>
    <scope>NUCLEOTIDE SEQUENCE [LARGE SCALE GENOMIC DNA]</scope>
    <source>
        <strain evidence="1 2">DSM 25663</strain>
    </source>
</reference>
<proteinExistence type="predicted"/>
<keyword evidence="2" id="KW-1185">Reference proteome</keyword>
<dbReference type="EMBL" id="QLSZ01000006">
    <property type="protein sequence ID" value="RAR71684.1"/>
    <property type="molecule type" value="Genomic_DNA"/>
</dbReference>
<evidence type="ECO:0000313" key="2">
    <source>
        <dbReference type="Proteomes" id="UP000248840"/>
    </source>
</evidence>
<dbReference type="Proteomes" id="UP000248840">
    <property type="component" value="Unassembled WGS sequence"/>
</dbReference>
<dbReference type="AlphaFoldDB" id="A0A328YEL2"/>
<protein>
    <submittedName>
        <fullName evidence="1">Uncharacterized protein</fullName>
    </submittedName>
</protein>
<gene>
    <name evidence="1" type="ORF">CLV55_10632</name>
</gene>
<name>A0A328YEL2_9FLAO</name>
<sequence>MSHAHARISSRCNCKLEEKIITLHYLIMLKIGNLENHTAVAGVEDYKKKVNL</sequence>
<comment type="caution">
    <text evidence="1">The sequence shown here is derived from an EMBL/GenBank/DDBJ whole genome shotgun (WGS) entry which is preliminary data.</text>
</comment>
<evidence type="ECO:0000313" key="1">
    <source>
        <dbReference type="EMBL" id="RAR71684.1"/>
    </source>
</evidence>
<organism evidence="1 2">
    <name type="scientific">Flavobacterium aciduliphilum</name>
    <dbReference type="NCBI Taxonomy" id="1101402"/>
    <lineage>
        <taxon>Bacteria</taxon>
        <taxon>Pseudomonadati</taxon>
        <taxon>Bacteroidota</taxon>
        <taxon>Flavobacteriia</taxon>
        <taxon>Flavobacteriales</taxon>
        <taxon>Flavobacteriaceae</taxon>
        <taxon>Flavobacterium</taxon>
    </lineage>
</organism>
<accession>A0A328YEL2</accession>